<reference evidence="3" key="3">
    <citation type="submission" date="2021-06" db="EMBL/GenBank/DDBJ databases">
        <title>Updating the genus Pseudomonas: Description of 43 new species and partition of the Pseudomonas putida group.</title>
        <authorList>
            <person name="Girard L."/>
            <person name="Lood C."/>
            <person name="Vandamme P."/>
            <person name="Rokni-Zadeh H."/>
            <person name="Van Noort V."/>
            <person name="Hofte M."/>
            <person name="Lavigne R."/>
            <person name="De Mot R."/>
        </authorList>
    </citation>
    <scope>NUCLEOTIDE SEQUENCE</scope>
    <source>
        <strain evidence="3">SWRI153</strain>
    </source>
</reference>
<feature type="region of interest" description="Disordered" evidence="1">
    <location>
        <begin position="144"/>
        <end position="195"/>
    </location>
</feature>
<evidence type="ECO:0000313" key="4">
    <source>
        <dbReference type="Proteomes" id="UP000648816"/>
    </source>
</evidence>
<sequence>MSPKLPRKPTVPTSHIPDAPASPPHRLDGTHPELSRPGFDEGTTPGSTVGRQMPTDHSPAPAVEIFPIPLRSAVDPLPSAAANDYWMSDAFLRGMKPADADGFRWIVGRRFVDVEFASALKTTHVGQDESGAWRSKRLTERVPSGPRLYRNADSPTWRLTERPAPKRPVLTASEQPGGAPAAKRSRPSPVDMPIDQSRYSASWRSPDIQGYYEMKPSAGSNDADTQYAFRDAYGNLMRVEPPVGGFDAQPTHLKQWTDHQIWQLYGLQGQDITRFRIEAQTTGKPPRWAEPMSTGNPVTDLLRDSLRWLHPTMTLKERETFLQSCNLLPSQLTRLQQDMQNDLAIPAWTQAHKRLLEDVDNPHRLEQFASDAIEQLNLKRNARHDWYYAENSLTPEVREALLKRLGYLRNKNNCLYRTDVPALFRGDERTPFELANDGAMLPRYHHEPGATTHKPLSATFSLNEGQMYARSPDPEYLRFNSQTHKHPGRDAGDSDSDSGASDTSDSSSTSSSEWSEPQSPVAWDKERGYESIRTQQTEMFMYALDTRNLEVVPREENVMFNAAAQHTPPTWFPDDDFEGLVSVTRSGLPADRIWLLNSALTKGARVSDIKEMAGANAERIEAATHAGKANKIEYDQLIDKVEAAARPILGLSGNKDEFAHDIVWP</sequence>
<name>A0A923JFI7_9PSED</name>
<dbReference type="EMBL" id="JABWQP010000006">
    <property type="protein sequence ID" value="MBC3342742.1"/>
    <property type="molecule type" value="Genomic_DNA"/>
</dbReference>
<feature type="compositionally biased region" description="Low complexity" evidence="1">
    <location>
        <begin position="497"/>
        <end position="512"/>
    </location>
</feature>
<feature type="compositionally biased region" description="Basic and acidic residues" evidence="1">
    <location>
        <begin position="25"/>
        <end position="34"/>
    </location>
</feature>
<reference evidence="2 4" key="1">
    <citation type="journal article" date="2020" name="Microorganisms">
        <title>Reliable Identification of Environmental Pseudomonas Isolates Using the rpoD Gene.</title>
        <authorList>
            <consortium name="The Broad Institute Genome Sequencing Platform"/>
            <person name="Girard L."/>
            <person name="Lood C."/>
            <person name="Rokni-Zadeh H."/>
            <person name="van Noort V."/>
            <person name="Lavigne R."/>
            <person name="De Mot R."/>
        </authorList>
    </citation>
    <scope>NUCLEOTIDE SEQUENCE</scope>
    <source>
        <strain evidence="2 4">SWRI153</strain>
    </source>
</reference>
<evidence type="ECO:0000313" key="2">
    <source>
        <dbReference type="EMBL" id="MBC3342742.1"/>
    </source>
</evidence>
<gene>
    <name evidence="3" type="ORF">HU727_014125</name>
    <name evidence="2" type="ORF">HU727_13915</name>
</gene>
<organism evidence="2">
    <name type="scientific">Pseudomonas khorasanensis</name>
    <dbReference type="NCBI Taxonomy" id="2745508"/>
    <lineage>
        <taxon>Bacteria</taxon>
        <taxon>Pseudomonadati</taxon>
        <taxon>Pseudomonadota</taxon>
        <taxon>Gammaproteobacteria</taxon>
        <taxon>Pseudomonadales</taxon>
        <taxon>Pseudomonadaceae</taxon>
        <taxon>Pseudomonas</taxon>
    </lineage>
</organism>
<accession>A0A923JFI7</accession>
<evidence type="ECO:0000256" key="1">
    <source>
        <dbReference type="SAM" id="MobiDB-lite"/>
    </source>
</evidence>
<reference evidence="2" key="2">
    <citation type="submission" date="2020-07" db="EMBL/GenBank/DDBJ databases">
        <authorList>
            <person name="Lood C."/>
            <person name="Girard L."/>
        </authorList>
    </citation>
    <scope>NUCLEOTIDE SEQUENCE</scope>
    <source>
        <strain evidence="2">SWRI153</strain>
    </source>
</reference>
<feature type="region of interest" description="Disordered" evidence="1">
    <location>
        <begin position="1"/>
        <end position="58"/>
    </location>
</feature>
<protein>
    <submittedName>
        <fullName evidence="2">Uncharacterized protein</fullName>
    </submittedName>
</protein>
<feature type="region of interest" description="Disordered" evidence="1">
    <location>
        <begin position="477"/>
        <end position="528"/>
    </location>
</feature>
<evidence type="ECO:0000313" key="3">
    <source>
        <dbReference type="EMBL" id="MBV4486731.1"/>
    </source>
</evidence>
<dbReference type="AlphaFoldDB" id="A0A923JFI7"/>
<dbReference type="Proteomes" id="UP000648816">
    <property type="component" value="Unassembled WGS sequence"/>
</dbReference>
<dbReference type="EMBL" id="JABWQP020000005">
    <property type="protein sequence ID" value="MBV4486731.1"/>
    <property type="molecule type" value="Genomic_DNA"/>
</dbReference>
<comment type="caution">
    <text evidence="2">The sequence shown here is derived from an EMBL/GenBank/DDBJ whole genome shotgun (WGS) entry which is preliminary data.</text>
</comment>
<keyword evidence="4" id="KW-1185">Reference proteome</keyword>
<proteinExistence type="predicted"/>